<comment type="subcellular location">
    <subcellularLocation>
        <location evidence="1">Cell membrane</location>
        <topology evidence="1">Multi-pass membrane protein</topology>
    </subcellularLocation>
</comment>
<dbReference type="RefSeq" id="WP_092938002.1">
    <property type="nucleotide sequence ID" value="NZ_FONX01000002.1"/>
</dbReference>
<reference evidence="9" key="1">
    <citation type="submission" date="2016-10" db="EMBL/GenBank/DDBJ databases">
        <authorList>
            <person name="Varghese N."/>
            <person name="Submissions S."/>
        </authorList>
    </citation>
    <scope>NUCLEOTIDE SEQUENCE [LARGE SCALE GENOMIC DNA]</scope>
    <source>
        <strain evidence="9">DSM 27981</strain>
    </source>
</reference>
<dbReference type="Proteomes" id="UP000199119">
    <property type="component" value="Unassembled WGS sequence"/>
</dbReference>
<keyword evidence="4 7" id="KW-0812">Transmembrane</keyword>
<feature type="transmembrane region" description="Helical" evidence="7">
    <location>
        <begin position="334"/>
        <end position="353"/>
    </location>
</feature>
<evidence type="ECO:0000256" key="3">
    <source>
        <dbReference type="ARBA" id="ARBA00022475"/>
    </source>
</evidence>
<feature type="transmembrane region" description="Helical" evidence="7">
    <location>
        <begin position="58"/>
        <end position="76"/>
    </location>
</feature>
<organism evidence="8 9">
    <name type="scientific">Paracidovorax wautersii</name>
    <dbReference type="NCBI Taxonomy" id="1177982"/>
    <lineage>
        <taxon>Bacteria</taxon>
        <taxon>Pseudomonadati</taxon>
        <taxon>Pseudomonadota</taxon>
        <taxon>Betaproteobacteria</taxon>
        <taxon>Burkholderiales</taxon>
        <taxon>Comamonadaceae</taxon>
        <taxon>Paracidovorax</taxon>
    </lineage>
</organism>
<feature type="transmembrane region" description="Helical" evidence="7">
    <location>
        <begin position="153"/>
        <end position="171"/>
    </location>
</feature>
<evidence type="ECO:0000313" key="8">
    <source>
        <dbReference type="EMBL" id="SFE51167.1"/>
    </source>
</evidence>
<keyword evidence="6 7" id="KW-0472">Membrane</keyword>
<dbReference type="STRING" id="1177982.SAMN04489711_102416"/>
<evidence type="ECO:0000256" key="6">
    <source>
        <dbReference type="ARBA" id="ARBA00023136"/>
    </source>
</evidence>
<evidence type="ECO:0000256" key="4">
    <source>
        <dbReference type="ARBA" id="ARBA00022692"/>
    </source>
</evidence>
<dbReference type="PANTHER" id="PTHR30106">
    <property type="entry name" value="INNER MEMBRANE PROTEIN YEIH-RELATED"/>
    <property type="match status" value="1"/>
</dbReference>
<evidence type="ECO:0000313" key="9">
    <source>
        <dbReference type="Proteomes" id="UP000199119"/>
    </source>
</evidence>
<feature type="transmembrane region" description="Helical" evidence="7">
    <location>
        <begin position="360"/>
        <end position="385"/>
    </location>
</feature>
<dbReference type="AlphaFoldDB" id="A0A1I2B5C1"/>
<comment type="similarity">
    <text evidence="2">Belongs to the UPF0324 family.</text>
</comment>
<dbReference type="InterPro" id="IPR004630">
    <property type="entry name" value="UPF0324_YeiH-like"/>
</dbReference>
<gene>
    <name evidence="8" type="ORF">SAMN04489711_102416</name>
</gene>
<evidence type="ECO:0000256" key="7">
    <source>
        <dbReference type="SAM" id="Phobius"/>
    </source>
</evidence>
<dbReference type="EMBL" id="FONX01000002">
    <property type="protein sequence ID" value="SFE51167.1"/>
    <property type="molecule type" value="Genomic_DNA"/>
</dbReference>
<feature type="transmembrane region" description="Helical" evidence="7">
    <location>
        <begin position="183"/>
        <end position="203"/>
    </location>
</feature>
<accession>A0A1I2B5C1</accession>
<dbReference type="Pfam" id="PF03601">
    <property type="entry name" value="Cons_hypoth698"/>
    <property type="match status" value="1"/>
</dbReference>
<evidence type="ECO:0000256" key="5">
    <source>
        <dbReference type="ARBA" id="ARBA00022989"/>
    </source>
</evidence>
<keyword evidence="3" id="KW-1003">Cell membrane</keyword>
<keyword evidence="5 7" id="KW-1133">Transmembrane helix</keyword>
<dbReference type="NCBIfam" id="TIGR00698">
    <property type="entry name" value="YeiH family putative sulfate export transporter"/>
    <property type="match status" value="1"/>
</dbReference>
<name>A0A1I2B5C1_9BURK</name>
<keyword evidence="9" id="KW-1185">Reference proteome</keyword>
<dbReference type="GO" id="GO:0005886">
    <property type="term" value="C:plasma membrane"/>
    <property type="evidence" value="ECO:0007669"/>
    <property type="project" value="UniProtKB-SubCell"/>
</dbReference>
<dbReference type="OrthoDB" id="9805703at2"/>
<feature type="transmembrane region" description="Helical" evidence="7">
    <location>
        <begin position="119"/>
        <end position="141"/>
    </location>
</feature>
<sequence>MHTAPSSAPVATSFAHAPVPLARWSAALAHSLRQALPGLALTGALAFASIHLGELAWFASHGISALTLAIVLGMLVGNTVYARMGAVAGAGVNLSKVRLLRLGIVLYGLRLTFQDIGHVGWAGVAIDAAVLGSTFALACFLGTRVFGLDRRTAMLIGAGSSICGAAAVMAAEPVVRGRAEQVTVAVATVVVFGTVSIFLYPLLYQFNAQHHLIDLSAQAYGVFAGSTIHEVAQVVAAGRAVGEASADTAVIAKMVRVMMLAPFLVILSAWLSRDAAAHGRQGAADGAEGGGSAPQRGGIAIPWFALGFVAVAGLHSLNVLPAAAVAHLTEIDTVLLAMAMAGLGLTTHVSAIRRAGIRPLALAATLFVWLVCGGLAINLGVGWLLQG</sequence>
<feature type="transmembrane region" description="Helical" evidence="7">
    <location>
        <begin position="303"/>
        <end position="328"/>
    </location>
</feature>
<protein>
    <submittedName>
        <fullName evidence="8">Conserved hypothetical integral membrane protein</fullName>
    </submittedName>
</protein>
<dbReference type="InterPro" id="IPR018383">
    <property type="entry name" value="UPF0324_pro"/>
</dbReference>
<evidence type="ECO:0000256" key="2">
    <source>
        <dbReference type="ARBA" id="ARBA00007977"/>
    </source>
</evidence>
<proteinExistence type="inferred from homology"/>
<evidence type="ECO:0000256" key="1">
    <source>
        <dbReference type="ARBA" id="ARBA00004651"/>
    </source>
</evidence>
<dbReference type="PANTHER" id="PTHR30106:SF2">
    <property type="entry name" value="UPF0324 INNER MEMBRANE PROTEIN YEIH"/>
    <property type="match status" value="1"/>
</dbReference>